<dbReference type="SUPFAM" id="SSF56112">
    <property type="entry name" value="Protein kinase-like (PK-like)"/>
    <property type="match status" value="1"/>
</dbReference>
<comment type="caution">
    <text evidence="2">The sequence shown here is derived from an EMBL/GenBank/DDBJ whole genome shotgun (WGS) entry which is preliminary data.</text>
</comment>
<dbReference type="EMBL" id="JAGTJR010000020">
    <property type="protein sequence ID" value="KAH7044640.1"/>
    <property type="molecule type" value="Genomic_DNA"/>
</dbReference>
<evidence type="ECO:0000313" key="2">
    <source>
        <dbReference type="EMBL" id="KAH7044640.1"/>
    </source>
</evidence>
<organism evidence="2 3">
    <name type="scientific">Macrophomina phaseolina</name>
    <dbReference type="NCBI Taxonomy" id="35725"/>
    <lineage>
        <taxon>Eukaryota</taxon>
        <taxon>Fungi</taxon>
        <taxon>Dikarya</taxon>
        <taxon>Ascomycota</taxon>
        <taxon>Pezizomycotina</taxon>
        <taxon>Dothideomycetes</taxon>
        <taxon>Dothideomycetes incertae sedis</taxon>
        <taxon>Botryosphaeriales</taxon>
        <taxon>Botryosphaeriaceae</taxon>
        <taxon>Macrophomina</taxon>
    </lineage>
</organism>
<dbReference type="InterPro" id="IPR011009">
    <property type="entry name" value="Kinase-like_dom_sf"/>
</dbReference>
<feature type="domain" description="Aminoglycoside phosphotransferase" evidence="1">
    <location>
        <begin position="11"/>
        <end position="199"/>
    </location>
</feature>
<keyword evidence="3" id="KW-1185">Reference proteome</keyword>
<accession>A0ABQ8G4T2</accession>
<gene>
    <name evidence="2" type="ORF">B0J12DRAFT_577806</name>
</gene>
<dbReference type="Pfam" id="PF01636">
    <property type="entry name" value="APH"/>
    <property type="match status" value="1"/>
</dbReference>
<reference evidence="2 3" key="1">
    <citation type="journal article" date="2021" name="Nat. Commun.">
        <title>Genetic determinants of endophytism in the Arabidopsis root mycobiome.</title>
        <authorList>
            <person name="Mesny F."/>
            <person name="Miyauchi S."/>
            <person name="Thiergart T."/>
            <person name="Pickel B."/>
            <person name="Atanasova L."/>
            <person name="Karlsson M."/>
            <person name="Huettel B."/>
            <person name="Barry K.W."/>
            <person name="Haridas S."/>
            <person name="Chen C."/>
            <person name="Bauer D."/>
            <person name="Andreopoulos W."/>
            <person name="Pangilinan J."/>
            <person name="LaButti K."/>
            <person name="Riley R."/>
            <person name="Lipzen A."/>
            <person name="Clum A."/>
            <person name="Drula E."/>
            <person name="Henrissat B."/>
            <person name="Kohler A."/>
            <person name="Grigoriev I.V."/>
            <person name="Martin F.M."/>
            <person name="Hacquard S."/>
        </authorList>
    </citation>
    <scope>NUCLEOTIDE SEQUENCE [LARGE SCALE GENOMIC DNA]</scope>
    <source>
        <strain evidence="2 3">MPI-SDFR-AT-0080</strain>
    </source>
</reference>
<feature type="non-terminal residue" evidence="2">
    <location>
        <position position="1"/>
    </location>
</feature>
<evidence type="ECO:0000259" key="1">
    <source>
        <dbReference type="Pfam" id="PF01636"/>
    </source>
</evidence>
<proteinExistence type="predicted"/>
<evidence type="ECO:0000313" key="3">
    <source>
        <dbReference type="Proteomes" id="UP000774617"/>
    </source>
</evidence>
<dbReference type="Gene3D" id="3.90.1200.10">
    <property type="match status" value="1"/>
</dbReference>
<dbReference type="InterPro" id="IPR002575">
    <property type="entry name" value="Aminoglycoside_PTrfase"/>
</dbReference>
<dbReference type="Proteomes" id="UP000774617">
    <property type="component" value="Unassembled WGS sequence"/>
</dbReference>
<protein>
    <recommendedName>
        <fullName evidence="1">Aminoglycoside phosphotransferase domain-containing protein</fullName>
    </recommendedName>
</protein>
<name>A0ABQ8G4T2_9PEZI</name>
<sequence length="317" mass="35465">LLQFRPPRHALNPRTAHLARTVYGAMAPRVVLTGSVMLWPRADAVAAELILDLCAMTLVPGTPYGTVQVRRRVLTEMEAAWHGEVVRGFAEFVGRGWRGVGGEEDKEASFLLELHAATPGKLWRLSRELPSTGLRERAARVLRRYGELGMGELPGQWRAGRRPLPFTLNHGDVVPGNLLVDERTGRLNGLVDWAEAEVGIWGLGLYGLEFLLGYGKSVGARGADYTFTYYAQAPELRKSFWEEVKRGIGSEFERPEAQEAVAVIRDVGVLLWFGYAWDEGQIDRVVNERDDPREMLLLRTFLGLEEGENRGSEKARL</sequence>